<evidence type="ECO:0000313" key="2">
    <source>
        <dbReference type="EMBL" id="KFB74095.1"/>
    </source>
</evidence>
<organism evidence="2 3">
    <name type="scientific">Candidatus Accumulibacter phosphatis</name>
    <dbReference type="NCBI Taxonomy" id="327160"/>
    <lineage>
        <taxon>Bacteria</taxon>
        <taxon>Pseudomonadati</taxon>
        <taxon>Pseudomonadota</taxon>
        <taxon>Betaproteobacteria</taxon>
        <taxon>Candidatus Accumulibacter</taxon>
    </lineage>
</organism>
<evidence type="ECO:0000313" key="3">
    <source>
        <dbReference type="Proteomes" id="UP000020077"/>
    </source>
</evidence>
<name>A0A080M1D4_9PROT</name>
<proteinExistence type="predicted"/>
<dbReference type="AlphaFoldDB" id="A0A080M1D4"/>
<keyword evidence="1" id="KW-1133">Transmembrane helix</keyword>
<comment type="caution">
    <text evidence="2">The sequence shown here is derived from an EMBL/GenBank/DDBJ whole genome shotgun (WGS) entry which is preliminary data.</text>
</comment>
<keyword evidence="1" id="KW-0812">Transmembrane</keyword>
<reference evidence="2 3" key="1">
    <citation type="submission" date="2014-02" db="EMBL/GenBank/DDBJ databases">
        <title>Expanding our view of genomic diversity in Candidatus Accumulibacter clades.</title>
        <authorList>
            <person name="Skennerton C.T."/>
            <person name="Barr J.J."/>
            <person name="Slater F.R."/>
            <person name="Bond P.L."/>
            <person name="Tyson G.W."/>
        </authorList>
    </citation>
    <scope>NUCLEOTIDE SEQUENCE [LARGE SCALE GENOMIC DNA]</scope>
    <source>
        <strain evidence="3">BA-91</strain>
    </source>
</reference>
<protein>
    <submittedName>
        <fullName evidence="2">Uncharacterized protein</fullName>
    </submittedName>
</protein>
<dbReference type="Proteomes" id="UP000020077">
    <property type="component" value="Unassembled WGS sequence"/>
</dbReference>
<feature type="transmembrane region" description="Helical" evidence="1">
    <location>
        <begin position="683"/>
        <end position="701"/>
    </location>
</feature>
<dbReference type="EMBL" id="JDVG02000103">
    <property type="protein sequence ID" value="KFB74095.1"/>
    <property type="molecule type" value="Genomic_DNA"/>
</dbReference>
<keyword evidence="1" id="KW-0472">Membrane</keyword>
<sequence>MLFHDFLRTFDAWLTQEQTSIAAPFRQIQADPLCRRAERNQILIGVGAWGSREQAVEHPGFCLNNKGLAERFRIAADPSTVTEMVLKPPPELAAHWRAAWGKDAELGRRLGEITLVIEDASPDSVLALLFWLAVMSGVPVESFDQPEVARWLGAVRRWELMGMVAENPHTAWAALLSALSHSHFAPLLSEKGRSYDFAGAWREALQFTTTLLRRDIAPDAVPELWELEAYRRAAALLRNEEQNYLRSLARSTCLQLLVPMAGPEPRKDMLVDAYLTVETWPSGTRKLFARLDRIHSPMRQGFAVMGIYRPDPRIAGAGDDMVLSVNPLTGIDLQDLWLELERLENERWADQRPTENARPIASYPAGTGYTQPWWDDHGRYTLLAAPRRLPDGRLGSRLAWPDVVSALWRVYSPVRRLRVEDALHAGPPVSLEACTRKTCRYDGDDGITKFFLGMRWLPNTAQSGALFDLPSVQRYLAALIARRDQQQAITVEDLPVPDEFSVLPVHGGFAILHDQGTLVFDDWRTERLRLQQLAEEFERVFQILGTGRDVARALDALFAERSSGRKPRPTAAVLGDLATLRGRLTEAGYQFQPGSHWADVRAFRAALENRWCVGDTIKNLHTRVSQLEDAIRTASTLETQRLTYILSTIGLPFVISNALTGFLKPWLVGPQLPPGPREVWAPTLFYLGVALLLIGLIHIALKRWLLSARKRKQKVARSA</sequence>
<gene>
    <name evidence="2" type="ORF">AW09_000622</name>
</gene>
<accession>A0A080M1D4</accession>
<evidence type="ECO:0000256" key="1">
    <source>
        <dbReference type="SAM" id="Phobius"/>
    </source>
</evidence>